<dbReference type="PANTHER" id="PTHR12962:SF1">
    <property type="entry name" value="COLD SHOCK DOMAIN-CONTAINING PROTEIN CG9705"/>
    <property type="match status" value="1"/>
</dbReference>
<gene>
    <name evidence="5" type="ORF">TBH_C1056</name>
</gene>
<evidence type="ECO:0000259" key="4">
    <source>
        <dbReference type="PROSITE" id="PS51857"/>
    </source>
</evidence>
<dbReference type="InterPro" id="IPR010718">
    <property type="entry name" value="DUF1294"/>
</dbReference>
<dbReference type="PROSITE" id="PS51857">
    <property type="entry name" value="CSD_2"/>
    <property type="match status" value="1"/>
</dbReference>
<dbReference type="CDD" id="cd04458">
    <property type="entry name" value="CSP_CDS"/>
    <property type="match status" value="1"/>
</dbReference>
<dbReference type="PANTHER" id="PTHR12962">
    <property type="entry name" value="CALCIUM-REGULATED HEAT STABLE PROTEIN CRHSP-24-RELATED"/>
    <property type="match status" value="1"/>
</dbReference>
<evidence type="ECO:0000256" key="3">
    <source>
        <dbReference type="SAM" id="Phobius"/>
    </source>
</evidence>
<dbReference type="SUPFAM" id="SSF50249">
    <property type="entry name" value="Nucleic acid-binding proteins"/>
    <property type="match status" value="1"/>
</dbReference>
<dbReference type="InterPro" id="IPR002059">
    <property type="entry name" value="CSP_DNA-bd"/>
</dbReference>
<keyword evidence="3" id="KW-1133">Transmembrane helix</keyword>
<dbReference type="InterPro" id="IPR019844">
    <property type="entry name" value="CSD_CS"/>
</dbReference>
<sequence length="218" mass="25214">MQGRLVRWNDDKGFGFINVDKQKRDVFIHISQVVNMPRRPQRGDVMAFVLGQDKDGRPRAEQASIQGLAKRKAGISHGRQRSYNIRGRSLGVPGWILVLAPMAFSAWVLYRDHNILPLTGYLFMSLFTFIAYAYDKKKAIDGQWRTPENTLHVMELLGGWPGGFLAQYKIRHKSVKGSYQEVFWLIVFLHLVLWLDYLLFSGRWIWHPLGRLMGGIWG</sequence>
<dbReference type="AlphaFoldDB" id="A0A7U6GI10"/>
<keyword evidence="3" id="KW-0812">Transmembrane</keyword>
<comment type="subcellular location">
    <subcellularLocation>
        <location evidence="2">Cytoplasm</location>
    </subcellularLocation>
</comment>
<feature type="transmembrane region" description="Helical" evidence="3">
    <location>
        <begin position="182"/>
        <end position="206"/>
    </location>
</feature>
<dbReference type="Gene3D" id="2.40.50.140">
    <property type="entry name" value="Nucleic acid-binding proteins"/>
    <property type="match status" value="1"/>
</dbReference>
<dbReference type="KEGG" id="tbn:TBH_C1056"/>
<dbReference type="InterPro" id="IPR052069">
    <property type="entry name" value="Ca-reg_mRNA-binding_domain"/>
</dbReference>
<dbReference type="SMART" id="SM00357">
    <property type="entry name" value="CSP"/>
    <property type="match status" value="1"/>
</dbReference>
<dbReference type="Pfam" id="PF06961">
    <property type="entry name" value="DUF1294"/>
    <property type="match status" value="1"/>
</dbReference>
<dbReference type="GO" id="GO:0003730">
    <property type="term" value="F:mRNA 3'-UTR binding"/>
    <property type="evidence" value="ECO:0007669"/>
    <property type="project" value="TreeGrafter"/>
</dbReference>
<evidence type="ECO:0000313" key="6">
    <source>
        <dbReference type="Proteomes" id="UP000031631"/>
    </source>
</evidence>
<dbReference type="OrthoDB" id="72963at2"/>
<proteinExistence type="predicted"/>
<dbReference type="InterPro" id="IPR011129">
    <property type="entry name" value="CSD"/>
</dbReference>
<keyword evidence="6" id="KW-1185">Reference proteome</keyword>
<reference evidence="5 6" key="1">
    <citation type="journal article" date="2014" name="PLoS ONE">
        <title>Physiological and genomic features of a novel sulfur-oxidizing gammaproteobacterium belonging to a previously uncultivated symbiotic lineage isolated from a hydrothermal vent.</title>
        <authorList>
            <person name="Nunoura T."/>
            <person name="Takaki Y."/>
            <person name="Kazama H."/>
            <person name="Kakuta J."/>
            <person name="Shimamura S."/>
            <person name="Makita H."/>
            <person name="Hirai M."/>
            <person name="Miyazaki M."/>
            <person name="Takai K."/>
        </authorList>
    </citation>
    <scope>NUCLEOTIDE SEQUENCE [LARGE SCALE GENOMIC DNA]</scope>
    <source>
        <strain evidence="5 6">Hiromi1</strain>
    </source>
</reference>
<keyword evidence="3" id="KW-0472">Membrane</keyword>
<evidence type="ECO:0000256" key="1">
    <source>
        <dbReference type="ARBA" id="ARBA00022553"/>
    </source>
</evidence>
<dbReference type="GO" id="GO:0043488">
    <property type="term" value="P:regulation of mRNA stability"/>
    <property type="evidence" value="ECO:0007669"/>
    <property type="project" value="TreeGrafter"/>
</dbReference>
<dbReference type="Proteomes" id="UP000031631">
    <property type="component" value="Chromosome"/>
</dbReference>
<feature type="transmembrane region" description="Helical" evidence="3">
    <location>
        <begin position="115"/>
        <end position="134"/>
    </location>
</feature>
<accession>A0A7U6GI10</accession>
<dbReference type="InterPro" id="IPR012340">
    <property type="entry name" value="NA-bd_OB-fold"/>
</dbReference>
<dbReference type="RefSeq" id="WP_041070378.1">
    <property type="nucleotide sequence ID" value="NZ_AP012273.1"/>
</dbReference>
<keyword evidence="1" id="KW-0597">Phosphoprotein</keyword>
<organism evidence="5 6">
    <name type="scientific">Thiolapillus brandeum</name>
    <dbReference type="NCBI Taxonomy" id="1076588"/>
    <lineage>
        <taxon>Bacteria</taxon>
        <taxon>Pseudomonadati</taxon>
        <taxon>Pseudomonadota</taxon>
        <taxon>Gammaproteobacteria</taxon>
        <taxon>Chromatiales</taxon>
        <taxon>Sedimenticolaceae</taxon>
        <taxon>Thiolapillus</taxon>
    </lineage>
</organism>
<dbReference type="Pfam" id="PF00313">
    <property type="entry name" value="CSD"/>
    <property type="match status" value="1"/>
</dbReference>
<dbReference type="GO" id="GO:0005829">
    <property type="term" value="C:cytosol"/>
    <property type="evidence" value="ECO:0007669"/>
    <property type="project" value="UniProtKB-ARBA"/>
</dbReference>
<evidence type="ECO:0000256" key="2">
    <source>
        <dbReference type="RuleBase" id="RU000408"/>
    </source>
</evidence>
<feature type="transmembrane region" description="Helical" evidence="3">
    <location>
        <begin position="89"/>
        <end position="109"/>
    </location>
</feature>
<feature type="domain" description="CSD" evidence="4">
    <location>
        <begin position="1"/>
        <end position="65"/>
    </location>
</feature>
<dbReference type="EMBL" id="AP012273">
    <property type="protein sequence ID" value="BAO43985.1"/>
    <property type="molecule type" value="Genomic_DNA"/>
</dbReference>
<protein>
    <recommendedName>
        <fullName evidence="4">CSD domain-containing protein</fullName>
    </recommendedName>
</protein>
<dbReference type="PROSITE" id="PS00352">
    <property type="entry name" value="CSD_1"/>
    <property type="match status" value="1"/>
</dbReference>
<name>A0A7U6GI10_9GAMM</name>
<evidence type="ECO:0000313" key="5">
    <source>
        <dbReference type="EMBL" id="BAO43985.1"/>
    </source>
</evidence>